<evidence type="ECO:0000313" key="2">
    <source>
        <dbReference type="Proteomes" id="UP001367676"/>
    </source>
</evidence>
<protein>
    <submittedName>
        <fullName evidence="1">Uncharacterized protein</fullName>
    </submittedName>
</protein>
<gene>
    <name evidence="1" type="ORF">V9T40_001639</name>
</gene>
<dbReference type="EMBL" id="JBBCAQ010000019">
    <property type="protein sequence ID" value="KAK7595206.1"/>
    <property type="molecule type" value="Genomic_DNA"/>
</dbReference>
<organism evidence="1 2">
    <name type="scientific">Parthenolecanium corni</name>
    <dbReference type="NCBI Taxonomy" id="536013"/>
    <lineage>
        <taxon>Eukaryota</taxon>
        <taxon>Metazoa</taxon>
        <taxon>Ecdysozoa</taxon>
        <taxon>Arthropoda</taxon>
        <taxon>Hexapoda</taxon>
        <taxon>Insecta</taxon>
        <taxon>Pterygota</taxon>
        <taxon>Neoptera</taxon>
        <taxon>Paraneoptera</taxon>
        <taxon>Hemiptera</taxon>
        <taxon>Sternorrhyncha</taxon>
        <taxon>Coccoidea</taxon>
        <taxon>Coccidae</taxon>
        <taxon>Parthenolecanium</taxon>
    </lineage>
</organism>
<dbReference type="Proteomes" id="UP001367676">
    <property type="component" value="Unassembled WGS sequence"/>
</dbReference>
<evidence type="ECO:0000313" key="1">
    <source>
        <dbReference type="EMBL" id="KAK7595206.1"/>
    </source>
</evidence>
<dbReference type="AlphaFoldDB" id="A0AAN9TKK7"/>
<reference evidence="1 2" key="1">
    <citation type="submission" date="2024-03" db="EMBL/GenBank/DDBJ databases">
        <title>Adaptation during the transition from Ophiocordyceps entomopathogen to insect associate is accompanied by gene loss and intensified selection.</title>
        <authorList>
            <person name="Ward C.M."/>
            <person name="Onetto C.A."/>
            <person name="Borneman A.R."/>
        </authorList>
    </citation>
    <scope>NUCLEOTIDE SEQUENCE [LARGE SCALE GENOMIC DNA]</scope>
    <source>
        <strain evidence="1">AWRI1</strain>
        <tissue evidence="1">Single Adult Female</tissue>
    </source>
</reference>
<keyword evidence="2" id="KW-1185">Reference proteome</keyword>
<comment type="caution">
    <text evidence="1">The sequence shown here is derived from an EMBL/GenBank/DDBJ whole genome shotgun (WGS) entry which is preliminary data.</text>
</comment>
<name>A0AAN9TKK7_9HEMI</name>
<proteinExistence type="predicted"/>
<sequence>MGKRSESHPPLCGGHPEKLQRWVDRWDEAGDPTKLKNGKSLGYGIKPDRLTETVVKDKLVSLFCNFTIVDDAIKFGTDTTAASSSTNSSDDL</sequence>
<accession>A0AAN9TKK7</accession>